<dbReference type="EMBL" id="JAWXXV010000001">
    <property type="protein sequence ID" value="MDX5985093.1"/>
    <property type="molecule type" value="Genomic_DNA"/>
</dbReference>
<gene>
    <name evidence="2" type="ORF">SIL82_12555</name>
</gene>
<dbReference type="InterPro" id="IPR032710">
    <property type="entry name" value="NTF2-like_dom_sf"/>
</dbReference>
<evidence type="ECO:0000259" key="1">
    <source>
        <dbReference type="Pfam" id="PF12680"/>
    </source>
</evidence>
<sequence>MTDPKAIVADFFAAFSRGDIAGVLDRMTDDATWWVAGRIDGMSGTNTKDELGTLLHQVRPLYRAGALVITPKSMIAEGDCVAVEAASHAELVAGGVYANEYHFLIELAGGRVHRVREYSDTHHMLETFSA</sequence>
<keyword evidence="3" id="KW-1185">Reference proteome</keyword>
<dbReference type="PANTHER" id="PTHR41252">
    <property type="entry name" value="BLR2505 PROTEIN"/>
    <property type="match status" value="1"/>
</dbReference>
<dbReference type="RefSeq" id="WP_010402439.1">
    <property type="nucleotide sequence ID" value="NZ_JAWXXV010000001.1"/>
</dbReference>
<dbReference type="PANTHER" id="PTHR41252:SF1">
    <property type="entry name" value="BLR2505 PROTEIN"/>
    <property type="match status" value="1"/>
</dbReference>
<proteinExistence type="predicted"/>
<comment type="caution">
    <text evidence="2">The sequence shown here is derived from an EMBL/GenBank/DDBJ whole genome shotgun (WGS) entry which is preliminary data.</text>
</comment>
<reference evidence="2 3" key="1">
    <citation type="submission" date="2023-11" db="EMBL/GenBank/DDBJ databases">
        <title>MicrobeMod: A computational toolkit for identifying prokaryotic methylation and restriction-modification with nanopore sequencing.</title>
        <authorList>
            <person name="Crits-Christoph A."/>
            <person name="Kang S.C."/>
            <person name="Lee H."/>
            <person name="Ostrov N."/>
        </authorList>
    </citation>
    <scope>NUCLEOTIDE SEQUENCE [LARGE SCALE GENOMIC DNA]</scope>
    <source>
        <strain evidence="2 3">ATCC 14820</strain>
    </source>
</reference>
<evidence type="ECO:0000313" key="2">
    <source>
        <dbReference type="EMBL" id="MDX5985093.1"/>
    </source>
</evidence>
<dbReference type="Proteomes" id="UP001279660">
    <property type="component" value="Unassembled WGS sequence"/>
</dbReference>
<dbReference type="SUPFAM" id="SSF54427">
    <property type="entry name" value="NTF2-like"/>
    <property type="match status" value="1"/>
</dbReference>
<dbReference type="Pfam" id="PF12680">
    <property type="entry name" value="SnoaL_2"/>
    <property type="match status" value="1"/>
</dbReference>
<dbReference type="InterPro" id="IPR037401">
    <property type="entry name" value="SnoaL-like"/>
</dbReference>
<protein>
    <submittedName>
        <fullName evidence="2">Nuclear transport factor 2 family protein</fullName>
    </submittedName>
</protein>
<organism evidence="2 3">
    <name type="scientific">Sphingomonas echinoides</name>
    <dbReference type="NCBI Taxonomy" id="59803"/>
    <lineage>
        <taxon>Bacteria</taxon>
        <taxon>Pseudomonadati</taxon>
        <taxon>Pseudomonadota</taxon>
        <taxon>Alphaproteobacteria</taxon>
        <taxon>Sphingomonadales</taxon>
        <taxon>Sphingomonadaceae</taxon>
        <taxon>Sphingomonas</taxon>
    </lineage>
</organism>
<dbReference type="Gene3D" id="3.10.450.50">
    <property type="match status" value="1"/>
</dbReference>
<evidence type="ECO:0000313" key="3">
    <source>
        <dbReference type="Proteomes" id="UP001279660"/>
    </source>
</evidence>
<name>A0ABU4PLM9_9SPHN</name>
<accession>A0ABU4PLM9</accession>
<feature type="domain" description="SnoaL-like" evidence="1">
    <location>
        <begin position="8"/>
        <end position="114"/>
    </location>
</feature>